<dbReference type="RefSeq" id="WP_084566495.1">
    <property type="nucleotide sequence ID" value="NZ_FTOI01000008.1"/>
</dbReference>
<name>A0A1N7ME42_9FLAO</name>
<reference evidence="10" key="1">
    <citation type="submission" date="2017-01" db="EMBL/GenBank/DDBJ databases">
        <authorList>
            <person name="Varghese N."/>
            <person name="Submissions S."/>
        </authorList>
    </citation>
    <scope>NUCLEOTIDE SEQUENCE [LARGE SCALE GENOMIC DNA]</scope>
    <source>
        <strain evidence="10">DSM 23145</strain>
    </source>
</reference>
<feature type="domain" description="SusD-like N-terminal" evidence="8">
    <location>
        <begin position="33"/>
        <end position="224"/>
    </location>
</feature>
<dbReference type="Proteomes" id="UP000185839">
    <property type="component" value="Unassembled WGS sequence"/>
</dbReference>
<comment type="similarity">
    <text evidence="2">Belongs to the SusD family.</text>
</comment>
<dbReference type="EMBL" id="FTOI01000008">
    <property type="protein sequence ID" value="SIS84386.1"/>
    <property type="molecule type" value="Genomic_DNA"/>
</dbReference>
<dbReference type="SUPFAM" id="SSF48452">
    <property type="entry name" value="TPR-like"/>
    <property type="match status" value="1"/>
</dbReference>
<dbReference type="OrthoDB" id="630434at2"/>
<dbReference type="Pfam" id="PF14322">
    <property type="entry name" value="SusD-like_3"/>
    <property type="match status" value="1"/>
</dbReference>
<dbReference type="Pfam" id="PF07980">
    <property type="entry name" value="SusD_RagB"/>
    <property type="match status" value="1"/>
</dbReference>
<dbReference type="InterPro" id="IPR012944">
    <property type="entry name" value="SusD_RagB_dom"/>
</dbReference>
<evidence type="ECO:0000256" key="3">
    <source>
        <dbReference type="ARBA" id="ARBA00022729"/>
    </source>
</evidence>
<feature type="signal peptide" evidence="6">
    <location>
        <begin position="1"/>
        <end position="21"/>
    </location>
</feature>
<keyword evidence="4" id="KW-0472">Membrane</keyword>
<dbReference type="STRING" id="713588.SAMN05421789_108108"/>
<evidence type="ECO:0000256" key="2">
    <source>
        <dbReference type="ARBA" id="ARBA00006275"/>
    </source>
</evidence>
<evidence type="ECO:0000313" key="9">
    <source>
        <dbReference type="EMBL" id="SIS84386.1"/>
    </source>
</evidence>
<dbReference type="AlphaFoldDB" id="A0A1N7ME42"/>
<evidence type="ECO:0000256" key="6">
    <source>
        <dbReference type="SAM" id="SignalP"/>
    </source>
</evidence>
<keyword evidence="5" id="KW-0998">Cell outer membrane</keyword>
<dbReference type="Gene3D" id="1.25.40.390">
    <property type="match status" value="1"/>
</dbReference>
<dbReference type="GO" id="GO:0009279">
    <property type="term" value="C:cell outer membrane"/>
    <property type="evidence" value="ECO:0007669"/>
    <property type="project" value="UniProtKB-SubCell"/>
</dbReference>
<keyword evidence="3 6" id="KW-0732">Signal</keyword>
<evidence type="ECO:0000256" key="4">
    <source>
        <dbReference type="ARBA" id="ARBA00023136"/>
    </source>
</evidence>
<evidence type="ECO:0000256" key="5">
    <source>
        <dbReference type="ARBA" id="ARBA00023237"/>
    </source>
</evidence>
<organism evidence="9 10">
    <name type="scientific">Kaistella chaponensis</name>
    <dbReference type="NCBI Taxonomy" id="713588"/>
    <lineage>
        <taxon>Bacteria</taxon>
        <taxon>Pseudomonadati</taxon>
        <taxon>Bacteroidota</taxon>
        <taxon>Flavobacteriia</taxon>
        <taxon>Flavobacteriales</taxon>
        <taxon>Weeksellaceae</taxon>
        <taxon>Chryseobacterium group</taxon>
        <taxon>Kaistella</taxon>
    </lineage>
</organism>
<accession>A0A1N7ME42</accession>
<dbReference type="InterPro" id="IPR033985">
    <property type="entry name" value="SusD-like_N"/>
</dbReference>
<protein>
    <submittedName>
        <fullName evidence="9">SusD family protein</fullName>
    </submittedName>
</protein>
<evidence type="ECO:0000313" key="10">
    <source>
        <dbReference type="Proteomes" id="UP000185839"/>
    </source>
</evidence>
<feature type="domain" description="RagB/SusD" evidence="7">
    <location>
        <begin position="377"/>
        <end position="515"/>
    </location>
</feature>
<keyword evidence="10" id="KW-1185">Reference proteome</keyword>
<evidence type="ECO:0000259" key="7">
    <source>
        <dbReference type="Pfam" id="PF07980"/>
    </source>
</evidence>
<gene>
    <name evidence="9" type="ORF">SAMN05421789_108108</name>
</gene>
<evidence type="ECO:0000256" key="1">
    <source>
        <dbReference type="ARBA" id="ARBA00004442"/>
    </source>
</evidence>
<evidence type="ECO:0000259" key="8">
    <source>
        <dbReference type="Pfam" id="PF14322"/>
    </source>
</evidence>
<sequence length="516" mass="56929">MKKYTLIISTLLLMLTNSACSDRELDLFPPYADDITNINTEAQLQQLLNGGYLSVASTDVFGTKVTLLGDLLSDKMFVSNLNGSFIDTYNFNYNAAQNEFSFYDTLYGAIAKCNLVINNTSVANNAEVIRIKGEAKTLRALAYFTLVNYYSATPTSGVNQEYGVPLVLTDYDANIQPARATVAEVYAQIIADLKDGIIHNDAAPGKKVYLSQTAAKLILAKVYLTRRAAGDAALALQLTTDIVENSPTNFAKIDATALTKPYDPNSASVYSQYFSGNNDAVATGSEIFNGVLQNYTIQGSENQPETIWELDLNINTNQFTNIGSNVSLPGYYNRTDSRKCMLFNQAFYSSFATDDVRKGKSFTATTSLLVNIGVPTVDNPKGYWTTKYPRLTEEGNYFRNIKIFRFADAQLLQIEALNLTGQSGVALTKLNAFAQSRNGSVYTGTNLLDDILTERAKEFYGEGQRFLDLKRYNLAVSRPSNCVTCNVAASDKRFVLPVSQTAMNRNPNLKQYPGYN</sequence>
<comment type="subcellular location">
    <subcellularLocation>
        <location evidence="1">Cell outer membrane</location>
    </subcellularLocation>
</comment>
<proteinExistence type="inferred from homology"/>
<dbReference type="InterPro" id="IPR011990">
    <property type="entry name" value="TPR-like_helical_dom_sf"/>
</dbReference>
<feature type="chain" id="PRO_5012568845" evidence="6">
    <location>
        <begin position="22"/>
        <end position="516"/>
    </location>
</feature>